<reference evidence="1 2" key="1">
    <citation type="journal article" date="2020" name="ISME J.">
        <title>Comparative genomics reveals insights into cyanobacterial evolution and habitat adaptation.</title>
        <authorList>
            <person name="Chen M.Y."/>
            <person name="Teng W.K."/>
            <person name="Zhao L."/>
            <person name="Hu C.X."/>
            <person name="Zhou Y.K."/>
            <person name="Han B.P."/>
            <person name="Song L.R."/>
            <person name="Shu W.S."/>
        </authorList>
    </citation>
    <scope>NUCLEOTIDE SEQUENCE [LARGE SCALE GENOMIC DNA]</scope>
    <source>
        <strain evidence="1 2">FACHB-288</strain>
    </source>
</reference>
<dbReference type="RefSeq" id="WP_190550703.1">
    <property type="nucleotide sequence ID" value="NZ_CAWPNO010000115.1"/>
</dbReference>
<dbReference type="Proteomes" id="UP000658514">
    <property type="component" value="Unassembled WGS sequence"/>
</dbReference>
<name>A0ABR8AJC3_9CYAN</name>
<sequence>MGASVGAVIGGVSLISGIASQKKQESAQRAQIAAQQQAAANNAALRQIEIDKAKDYANYQNAMNSLARQQQYQTQRATLLTQQSVEKIQEAQARFNNEAALTANKTNLARNEAQLKQQEAQTNVDYQKQLQQLSQYLSQNSQQAQQNYTKQGELLTQGEARRAAQEAFYAAAGIGQRSQSSQAQTNYDFMKDASTYLQALQETKAGQEVAKLMSEAITSQSQAERDLKLLEVSKLLGDVERQYQQIGLQYDMTNKSIDNTLKQNANSRDIAMQTMEMANAQAINNEKVNTIGAEAGYDLQSAANNASLMSSMSALQAQQQAIPGGFLSYLNMGLNAYNTFRPYIDNSTSQAKKAMEVNAGLLGGVNGVSQAALVDRLRDYRDITQGQTNLKNELRNATYLNNASNGLSNDINTPYGGLLSTPWYSPFGNSNNTSNGLQADGSYEWKAPGVQ</sequence>
<evidence type="ECO:0000313" key="2">
    <source>
        <dbReference type="Proteomes" id="UP000658514"/>
    </source>
</evidence>
<evidence type="ECO:0000313" key="1">
    <source>
        <dbReference type="EMBL" id="MBD2200151.1"/>
    </source>
</evidence>
<proteinExistence type="predicted"/>
<comment type="caution">
    <text evidence="1">The sequence shown here is derived from an EMBL/GenBank/DDBJ whole genome shotgun (WGS) entry which is preliminary data.</text>
</comment>
<gene>
    <name evidence="1" type="ORF">H6G24_32590</name>
</gene>
<accession>A0ABR8AJC3</accession>
<protein>
    <submittedName>
        <fullName evidence="1">Uncharacterized protein</fullName>
    </submittedName>
</protein>
<dbReference type="EMBL" id="JACJQH010000078">
    <property type="protein sequence ID" value="MBD2200151.1"/>
    <property type="molecule type" value="Genomic_DNA"/>
</dbReference>
<organism evidence="1 2">
    <name type="scientific">Calothrix parietina FACHB-288</name>
    <dbReference type="NCBI Taxonomy" id="2692896"/>
    <lineage>
        <taxon>Bacteria</taxon>
        <taxon>Bacillati</taxon>
        <taxon>Cyanobacteriota</taxon>
        <taxon>Cyanophyceae</taxon>
        <taxon>Nostocales</taxon>
        <taxon>Calotrichaceae</taxon>
        <taxon>Calothrix</taxon>
    </lineage>
</organism>
<keyword evidence="2" id="KW-1185">Reference proteome</keyword>